<reference evidence="1 2" key="1">
    <citation type="submission" date="2018-09" db="EMBL/GenBank/DDBJ databases">
        <title>Genomic Encyclopedia of Archaeal and Bacterial Type Strains, Phase II (KMG-II): from individual species to whole genera.</title>
        <authorList>
            <person name="Goeker M."/>
        </authorList>
    </citation>
    <scope>NUCLEOTIDE SEQUENCE [LARGE SCALE GENOMIC DNA]</scope>
    <source>
        <strain evidence="1 2">DSM 26283</strain>
    </source>
</reference>
<dbReference type="RefSeq" id="WP_120199798.1">
    <property type="nucleotide sequence ID" value="NZ_RAQJ01000001.1"/>
</dbReference>
<evidence type="ECO:0000313" key="2">
    <source>
        <dbReference type="Proteomes" id="UP000284892"/>
    </source>
</evidence>
<sequence length="548" mass="56837">MKNIKYIWLLVILIGFNACESDDDFPPSADPLPALISGTADFSNYVAVGASFTAGFTDGALFRASQENSFPKLLSDQFVFAGGGTFAQPLLDENTGGILAGGAPTPFGYRLVFGGAGPVPLDAFLAGQNLPVPPITSEAGNNIGSDFNNFGIPGAKSFHLVTPGYAAFNPYYTRIASGATSTVIGDALAQNPTFFTLSEVGGNDILQYATSGGTGVDQTGNIDPSTYATNDITDPNVFAGAFTSMVTALTQNGAKGVVTNVPDITSLSHFTTVPYNPLDPNNPDTGADLVAQIPLLNQVYGALNQIFAVADPSRIITFSTTETNPVVIKDENLTDLSGAIAATLGPDPAFAAFIGQFGLPAAAAPAVAAYLGATYGQARQATENDLLVLSSGSVIGTVNQDYAATLAMSLPPALAGQFSVEGITLPLEDKWVLTPQEQTAIANATSAYNATIVSVTDSNPNVALADLKSVLEQASTTGYPYDDFMMTTDLVFGGLISLDGVHLTSRGYGLMAREFLVTIDEAFGSNFIASGNTPPANDLPTNYSPTLQ</sequence>
<dbReference type="AlphaFoldDB" id="A0A420DWK6"/>
<dbReference type="Gene3D" id="3.40.50.1110">
    <property type="entry name" value="SGNH hydrolase"/>
    <property type="match status" value="2"/>
</dbReference>
<dbReference type="OrthoDB" id="9764164at2"/>
<keyword evidence="2" id="KW-1185">Reference proteome</keyword>
<protein>
    <recommendedName>
        <fullName evidence="3">GDSL-like lipase/acylhydrolase family protein</fullName>
    </recommendedName>
</protein>
<name>A0A420DWK6_9FLAO</name>
<dbReference type="EMBL" id="RAQJ01000001">
    <property type="protein sequence ID" value="RKE98593.1"/>
    <property type="molecule type" value="Genomic_DNA"/>
</dbReference>
<dbReference type="SUPFAM" id="SSF52266">
    <property type="entry name" value="SGNH hydrolase"/>
    <property type="match status" value="2"/>
</dbReference>
<evidence type="ECO:0000313" key="1">
    <source>
        <dbReference type="EMBL" id="RKE98593.1"/>
    </source>
</evidence>
<dbReference type="InterPro" id="IPR036514">
    <property type="entry name" value="SGNH_hydro_sf"/>
</dbReference>
<gene>
    <name evidence="1" type="ORF">BXY80_0683</name>
</gene>
<organism evidence="1 2">
    <name type="scientific">Ichthyenterobacterium magnum</name>
    <dbReference type="NCBI Taxonomy" id="1230530"/>
    <lineage>
        <taxon>Bacteria</taxon>
        <taxon>Pseudomonadati</taxon>
        <taxon>Bacteroidota</taxon>
        <taxon>Flavobacteriia</taxon>
        <taxon>Flavobacteriales</taxon>
        <taxon>Flavobacteriaceae</taxon>
        <taxon>Ichthyenterobacterium</taxon>
    </lineage>
</organism>
<accession>A0A420DWK6</accession>
<proteinExistence type="predicted"/>
<dbReference type="GO" id="GO:0016788">
    <property type="term" value="F:hydrolase activity, acting on ester bonds"/>
    <property type="evidence" value="ECO:0007669"/>
    <property type="project" value="UniProtKB-ARBA"/>
</dbReference>
<comment type="caution">
    <text evidence="1">The sequence shown here is derived from an EMBL/GenBank/DDBJ whole genome shotgun (WGS) entry which is preliminary data.</text>
</comment>
<evidence type="ECO:0008006" key="3">
    <source>
        <dbReference type="Google" id="ProtNLM"/>
    </source>
</evidence>
<dbReference type="Proteomes" id="UP000284892">
    <property type="component" value="Unassembled WGS sequence"/>
</dbReference>